<dbReference type="InterPro" id="IPR000210">
    <property type="entry name" value="BTB/POZ_dom"/>
</dbReference>
<evidence type="ECO:0000259" key="3">
    <source>
        <dbReference type="PROSITE" id="PS50097"/>
    </source>
</evidence>
<dbReference type="SUPFAM" id="SSF54695">
    <property type="entry name" value="POZ domain"/>
    <property type="match status" value="2"/>
</dbReference>
<organism evidence="4 5">
    <name type="scientific">Tenebrio molitor</name>
    <name type="common">Yellow mealworm beetle</name>
    <dbReference type="NCBI Taxonomy" id="7067"/>
    <lineage>
        <taxon>Eukaryota</taxon>
        <taxon>Metazoa</taxon>
        <taxon>Ecdysozoa</taxon>
        <taxon>Arthropoda</taxon>
        <taxon>Hexapoda</taxon>
        <taxon>Insecta</taxon>
        <taxon>Pterygota</taxon>
        <taxon>Neoptera</taxon>
        <taxon>Endopterygota</taxon>
        <taxon>Coleoptera</taxon>
        <taxon>Polyphaga</taxon>
        <taxon>Cucujiformia</taxon>
        <taxon>Tenebrionidae</taxon>
        <taxon>Tenebrio</taxon>
    </lineage>
</organism>
<reference evidence="4" key="2">
    <citation type="submission" date="2021-08" db="EMBL/GenBank/DDBJ databases">
        <authorList>
            <person name="Eriksson T."/>
        </authorList>
    </citation>
    <scope>NUCLEOTIDE SEQUENCE</scope>
    <source>
        <strain evidence="4">Stoneville</strain>
        <tissue evidence="4">Whole head</tissue>
    </source>
</reference>
<accession>A0A8J6H7Q3</accession>
<dbReference type="Gene3D" id="3.30.710.10">
    <property type="entry name" value="Potassium Channel Kv1.1, Chain A"/>
    <property type="match status" value="2"/>
</dbReference>
<sequence>MEENNTGSKLLNALGAYCVQPNKISTHVHTNIPRDRLNWILLPCTPRLIVANSSDAEQKKICAISVNTHEDVNAVVYYASETIRRNIRLITNKLANVTSKRCVTSSVSYTLSPRSIGGPQRGWQPCVVLPLVDLICGLVANPNGLEAPNGDIVSRVRFESVMTPSEKPKRKDRQETLASRIEKTNRASGMEKPTGNHNGWSELALSTLAILAARCDFFKFVFYDHVQAIKESPEAIGKDISVWAFQELLRFIYTGAIITTPNVTLILELLEISVNCSFTDLENFLTNKLKSALNLENAYDILSVANSRDLDELRDACHTFMDENAPEIIASPLFNNLLQKSAIGVLQRDTFCAPEIAIFDCVAKWCKVNEDVDNLVIQCVRLSLLTVDEIVSTVRPSKLVEDETLWAAVAEIIGIKPKTSFYRIKKSAVLLTSKTNFNTYAYHPIDNSSSITVRLGAPSQVNYIKMRLLDEDLRFYSYYIEVSLDQRNWKRIINYKYPCRSWQDLYFKEEMIQYIRIVGTYNSASQDFHLVSFEAYYKSDIPKLVGDIICPDKNFAILNKKALVIEGNNPNVLLQQHFEIPGFTYHTIDVDQIVVHFGFPSRAEFIRSKMAKQEKTEAITSALQLCEDVSSLYLNQMFSDITFIVNGEKLHAHKVILAARCDHFKTLFREGLKPEQWEVPVTAVSLEVFQELLRFIYTGAITSNAKLILEALDLAQQYSFKNMQNAVVAKLQSILDLENVYTILNVANSRDLDELRDACHTFMDENSSKIVAEDCFNHLSKESVIKLLQRNTFFVPEVEIFKSVTKWCKANNDFDTLVIQCVRLSHMTVAEIVSIVRPSDLIDNETLWSATAEIVGVNPKTSSCRGKKLVDVNFATPENRAEVISGQNTSELLTGNRNEHLGCAYHVIDNKSNITVKLGHPWYVNHIKILLGRGHASAYSYSVEVSLGQEEWKKVVDYSLYQCQSWQDLYFEEEMVQYIRIVGTNSTPTKIDLKLVSFEAYYRSSIPKLIDGVICPVTNVATLNKNAKIIQGVNGEALLNENYTRYDERNGYTYHEIGQSKIVVQFAQPYMVSTMKLLLWDKDERSYRYFVETSVDCSYWKMVVDWRDVDCKSWQFLQFDERPVVYIRITGTKNTANNGWIWWELSAAVLAFFMTVLTDHPSNQTMTDNAIKKPNNDVSDNIYKKNASAMKSSILQDENCNNLRDDDKINAKEVLEEANLFYRNLRSNLRKKEELRKLCDNIDEVSANLKAIKKLEHCKELETSFDAGASADKAKEWHRERLRQINLKCDRDVKKNAMARQIAPNERKIAEKLMILNDRGVGMLTRIYNIKKACGDAKSKPGFLSDKNLESSIKSIVRRFPNVDTKNLTAIHGLRNEIIKSLSLYYYTFVDLLDFKDHVCELLTSMGAFQIDLDISVNFELTKHYLDLVTTYVSLMVLLSRVEDRKAVLGLFNAAYEIVHSSADASFPRLGNMIIEYEVPFRKLCEEFVPHTRLLLSAITSLLPIYTARNVSADKWRSELKLSLVGNPAALLKPVVAERMSCEFMSLDTMERWIVFGLLLIHPHLQQEQLNKLWINALESSWVIPLFRDEVIYTHQYISSYFDTIKGYSKRTSEVKDCHSQAIQKAGYKHRERRKFLRTALKELGLIFMDQPGLLGPKALMVFMGLCYARDEVLWLLRHNDNPPQQKNKGKSTEDLVDRHLPELLFHMEDLRVLVRKYSQVMQRYYVQYLSHFDAIALKEMIQKSYGSVGEDECVILSTLCNTIAGLSVKQVEDNETFNFFAFRLDWFRLQAFMSTVNSGLKIMENKELAQFLDGVQFHTKMVDNLDEMLVETSDLSIFCFYNRIFEDQFHMCLEFPAQNRFIVAFPSICSHFQNCTHELCPEERHHIRERSLSVVNVFLDEMAKEAKNIITAICDAQCKMSDKLLPKNCAHLISQQINRKKKEKNKKNTLEIEKPGKESYRKTRENLTTMDKLHMALTELCYAINYFSNINVWEYTFAPREYLHQHLESRFARALVGMVMYNADTNEIAKPSELLVSVRAYMNVLQTVENYVHIDITRVFNNCLLQQTQPVDSHGDKTIAAIYTQWYSEVLLRRVSAGNIIFSTNQRSFVCLTAEAVIPFNPEEYSDVNELRALSELIGPYGMKQLSETLMWHIASQVIELKKLAESNKEVLLSLRTNFDKPDVMKEQFKKLTQVENVLQRMTIVGVILSFRQLAQSCLTDVLEQRIPFLLSSILDFRHHLPSGDPLKVVSEMTSAAGIPCKVDPTLVSALKLQKPESDVDEHLFVCLLMVFVAVSIPKLAKQEQSFYRASLEGHTNNIHCMALAVNHIFGALFTICNQGDMEDRMKEFLALASSSLLRLGQEADKEATKNRESVYLLLDQIVQESPFLTMDLLESCFPYALIRNAYHAVYKQEQMLA</sequence>
<evidence type="ECO:0000256" key="1">
    <source>
        <dbReference type="ARBA" id="ARBA00037947"/>
    </source>
</evidence>
<dbReference type="InterPro" id="IPR008979">
    <property type="entry name" value="Galactose-bd-like_sf"/>
</dbReference>
<dbReference type="PANTHER" id="PTHR12093:SF10">
    <property type="entry name" value="MEMBRANE-ASSOCIATED PROTEIN HEM"/>
    <property type="match status" value="1"/>
</dbReference>
<feature type="domain" description="BTB" evidence="3">
    <location>
        <begin position="209"/>
        <end position="261"/>
    </location>
</feature>
<dbReference type="EMBL" id="JABDTM020028013">
    <property type="protein sequence ID" value="KAH0809629.1"/>
    <property type="molecule type" value="Genomic_DNA"/>
</dbReference>
<dbReference type="InterPro" id="IPR011705">
    <property type="entry name" value="BACK"/>
</dbReference>
<feature type="coiled-coil region" evidence="2">
    <location>
        <begin position="1215"/>
        <end position="1255"/>
    </location>
</feature>
<evidence type="ECO:0000313" key="4">
    <source>
        <dbReference type="EMBL" id="KAH0809629.1"/>
    </source>
</evidence>
<dbReference type="Proteomes" id="UP000719412">
    <property type="component" value="Unassembled WGS sequence"/>
</dbReference>
<dbReference type="PROSITE" id="PS50097">
    <property type="entry name" value="BTB"/>
    <property type="match status" value="2"/>
</dbReference>
<dbReference type="GO" id="GO:0031209">
    <property type="term" value="C:SCAR complex"/>
    <property type="evidence" value="ECO:0007669"/>
    <property type="project" value="TreeGrafter"/>
</dbReference>
<dbReference type="Pfam" id="PF07707">
    <property type="entry name" value="BACK"/>
    <property type="match status" value="2"/>
</dbReference>
<dbReference type="Gene3D" id="1.25.40.420">
    <property type="match status" value="2"/>
</dbReference>
<keyword evidence="2" id="KW-0175">Coiled coil</keyword>
<keyword evidence="5" id="KW-1185">Reference proteome</keyword>
<dbReference type="GO" id="GO:0030866">
    <property type="term" value="P:cortical actin cytoskeleton organization"/>
    <property type="evidence" value="ECO:0007669"/>
    <property type="project" value="TreeGrafter"/>
</dbReference>
<dbReference type="GO" id="GO:0030031">
    <property type="term" value="P:cell projection assembly"/>
    <property type="evidence" value="ECO:0007669"/>
    <property type="project" value="TreeGrafter"/>
</dbReference>
<dbReference type="GO" id="GO:0048812">
    <property type="term" value="P:neuron projection morphogenesis"/>
    <property type="evidence" value="ECO:0007669"/>
    <property type="project" value="TreeGrafter"/>
</dbReference>
<comment type="caution">
    <text evidence="4">The sequence shown here is derived from an EMBL/GenBank/DDBJ whole genome shotgun (WGS) entry which is preliminary data.</text>
</comment>
<dbReference type="Pfam" id="PF00651">
    <property type="entry name" value="BTB"/>
    <property type="match status" value="2"/>
</dbReference>
<name>A0A8J6H7Q3_TENMO</name>
<dbReference type="InterPro" id="IPR011333">
    <property type="entry name" value="SKP1/BTB/POZ_sf"/>
</dbReference>
<evidence type="ECO:0000313" key="5">
    <source>
        <dbReference type="Proteomes" id="UP000719412"/>
    </source>
</evidence>
<proteinExistence type="inferred from homology"/>
<dbReference type="SUPFAM" id="SSF49785">
    <property type="entry name" value="Galactose-binding domain-like"/>
    <property type="match status" value="3"/>
</dbReference>
<reference evidence="4" key="1">
    <citation type="journal article" date="2020" name="J Insects Food Feed">
        <title>The yellow mealworm (Tenebrio molitor) genome: a resource for the emerging insects as food and feed industry.</title>
        <authorList>
            <person name="Eriksson T."/>
            <person name="Andere A."/>
            <person name="Kelstrup H."/>
            <person name="Emery V."/>
            <person name="Picard C."/>
        </authorList>
    </citation>
    <scope>NUCLEOTIDE SEQUENCE</scope>
    <source>
        <strain evidence="4">Stoneville</strain>
        <tissue evidence="4">Whole head</tissue>
    </source>
</reference>
<dbReference type="Pfam" id="PF09735">
    <property type="entry name" value="Nckap1"/>
    <property type="match status" value="1"/>
</dbReference>
<dbReference type="PANTHER" id="PTHR12093">
    <property type="entry name" value="NCK-ASSOCIATED PROTEIN 1"/>
    <property type="match status" value="1"/>
</dbReference>
<dbReference type="GO" id="GO:0016477">
    <property type="term" value="P:cell migration"/>
    <property type="evidence" value="ECO:0007669"/>
    <property type="project" value="TreeGrafter"/>
</dbReference>
<dbReference type="Gene3D" id="2.60.120.260">
    <property type="entry name" value="Galactose-binding domain-like"/>
    <property type="match status" value="3"/>
</dbReference>
<comment type="similarity">
    <text evidence="1">Belongs to the HEM-1/HEM-2 family.</text>
</comment>
<gene>
    <name evidence="4" type="ORF">GEV33_013161</name>
</gene>
<dbReference type="SMART" id="SM00225">
    <property type="entry name" value="BTB"/>
    <property type="match status" value="2"/>
</dbReference>
<protein>
    <recommendedName>
        <fullName evidence="3">BTB domain-containing protein</fullName>
    </recommendedName>
</protein>
<feature type="domain" description="BTB" evidence="3">
    <location>
        <begin position="639"/>
        <end position="705"/>
    </location>
</feature>
<dbReference type="SMART" id="SM00875">
    <property type="entry name" value="BACK"/>
    <property type="match status" value="2"/>
</dbReference>
<dbReference type="InterPro" id="IPR019137">
    <property type="entry name" value="Nck-associated_protein-1"/>
</dbReference>
<evidence type="ECO:0000256" key="2">
    <source>
        <dbReference type="SAM" id="Coils"/>
    </source>
</evidence>